<keyword evidence="2" id="KW-1185">Reference proteome</keyword>
<proteinExistence type="predicted"/>
<organism evidence="1 2">
    <name type="scientific">Auriscalpium vulgare</name>
    <dbReference type="NCBI Taxonomy" id="40419"/>
    <lineage>
        <taxon>Eukaryota</taxon>
        <taxon>Fungi</taxon>
        <taxon>Dikarya</taxon>
        <taxon>Basidiomycota</taxon>
        <taxon>Agaricomycotina</taxon>
        <taxon>Agaricomycetes</taxon>
        <taxon>Russulales</taxon>
        <taxon>Auriscalpiaceae</taxon>
        <taxon>Auriscalpium</taxon>
    </lineage>
</organism>
<evidence type="ECO:0000313" key="1">
    <source>
        <dbReference type="EMBL" id="KAI0048924.1"/>
    </source>
</evidence>
<gene>
    <name evidence="1" type="ORF">FA95DRAFT_1557500</name>
</gene>
<sequence>MRSQWTDWCACPGIPKATFALWSFFVSLSCSYPVLTHMGYAAYCLVEQLFPALDESGNALAAAGHY</sequence>
<reference evidence="1" key="1">
    <citation type="submission" date="2021-02" db="EMBL/GenBank/DDBJ databases">
        <authorList>
            <consortium name="DOE Joint Genome Institute"/>
            <person name="Ahrendt S."/>
            <person name="Looney B.P."/>
            <person name="Miyauchi S."/>
            <person name="Morin E."/>
            <person name="Drula E."/>
            <person name="Courty P.E."/>
            <person name="Chicoki N."/>
            <person name="Fauchery L."/>
            <person name="Kohler A."/>
            <person name="Kuo A."/>
            <person name="Labutti K."/>
            <person name="Pangilinan J."/>
            <person name="Lipzen A."/>
            <person name="Riley R."/>
            <person name="Andreopoulos W."/>
            <person name="He G."/>
            <person name="Johnson J."/>
            <person name="Barry K.W."/>
            <person name="Grigoriev I.V."/>
            <person name="Nagy L."/>
            <person name="Hibbett D."/>
            <person name="Henrissat B."/>
            <person name="Matheny P.B."/>
            <person name="Labbe J."/>
            <person name="Martin F."/>
        </authorList>
    </citation>
    <scope>NUCLEOTIDE SEQUENCE</scope>
    <source>
        <strain evidence="1">FP105234-sp</strain>
    </source>
</reference>
<name>A0ACB8RXC8_9AGAM</name>
<accession>A0ACB8RXC8</accession>
<protein>
    <submittedName>
        <fullName evidence="1">Uncharacterized protein</fullName>
    </submittedName>
</protein>
<dbReference type="EMBL" id="MU275880">
    <property type="protein sequence ID" value="KAI0048924.1"/>
    <property type="molecule type" value="Genomic_DNA"/>
</dbReference>
<dbReference type="Proteomes" id="UP000814033">
    <property type="component" value="Unassembled WGS sequence"/>
</dbReference>
<reference evidence="1" key="2">
    <citation type="journal article" date="2022" name="New Phytol.">
        <title>Evolutionary transition to the ectomycorrhizal habit in the genomes of a hyperdiverse lineage of mushroom-forming fungi.</title>
        <authorList>
            <person name="Looney B."/>
            <person name="Miyauchi S."/>
            <person name="Morin E."/>
            <person name="Drula E."/>
            <person name="Courty P.E."/>
            <person name="Kohler A."/>
            <person name="Kuo A."/>
            <person name="LaButti K."/>
            <person name="Pangilinan J."/>
            <person name="Lipzen A."/>
            <person name="Riley R."/>
            <person name="Andreopoulos W."/>
            <person name="He G."/>
            <person name="Johnson J."/>
            <person name="Nolan M."/>
            <person name="Tritt A."/>
            <person name="Barry K.W."/>
            <person name="Grigoriev I.V."/>
            <person name="Nagy L.G."/>
            <person name="Hibbett D."/>
            <person name="Henrissat B."/>
            <person name="Matheny P.B."/>
            <person name="Labbe J."/>
            <person name="Martin F.M."/>
        </authorList>
    </citation>
    <scope>NUCLEOTIDE SEQUENCE</scope>
    <source>
        <strain evidence="1">FP105234-sp</strain>
    </source>
</reference>
<evidence type="ECO:0000313" key="2">
    <source>
        <dbReference type="Proteomes" id="UP000814033"/>
    </source>
</evidence>
<comment type="caution">
    <text evidence="1">The sequence shown here is derived from an EMBL/GenBank/DDBJ whole genome shotgun (WGS) entry which is preliminary data.</text>
</comment>